<dbReference type="Proteomes" id="UP001314263">
    <property type="component" value="Unassembled WGS sequence"/>
</dbReference>
<evidence type="ECO:0000313" key="2">
    <source>
        <dbReference type="Proteomes" id="UP001314263"/>
    </source>
</evidence>
<protein>
    <submittedName>
        <fullName evidence="1">Uncharacterized protein</fullName>
    </submittedName>
</protein>
<accession>A0AAV1III3</accession>
<comment type="caution">
    <text evidence="1">The sequence shown here is derived from an EMBL/GenBank/DDBJ whole genome shotgun (WGS) entry which is preliminary data.</text>
</comment>
<sequence>MALRKLCSGIGQRSCLTLRLCGEERRWQSSPTVFDKLVDILVFDTQGHRHVLRGRQGQTLADLLADNESILGDGIVGLSPEGRGVMEALVTVPNDYLTQIPAPDAADMRSLEELSPTGAAVSKNARLASKIKLTSALNDVHIALSPLQPWKTL</sequence>
<reference evidence="1 2" key="1">
    <citation type="submission" date="2023-10" db="EMBL/GenBank/DDBJ databases">
        <authorList>
            <person name="Maclean D."/>
            <person name="Macfadyen A."/>
        </authorList>
    </citation>
    <scope>NUCLEOTIDE SEQUENCE [LARGE SCALE GENOMIC DNA]</scope>
</reference>
<proteinExistence type="predicted"/>
<dbReference type="AlphaFoldDB" id="A0AAV1III3"/>
<organism evidence="1 2">
    <name type="scientific">Coccomyxa viridis</name>
    <dbReference type="NCBI Taxonomy" id="1274662"/>
    <lineage>
        <taxon>Eukaryota</taxon>
        <taxon>Viridiplantae</taxon>
        <taxon>Chlorophyta</taxon>
        <taxon>core chlorophytes</taxon>
        <taxon>Trebouxiophyceae</taxon>
        <taxon>Trebouxiophyceae incertae sedis</taxon>
        <taxon>Coccomyxaceae</taxon>
        <taxon>Coccomyxa</taxon>
    </lineage>
</organism>
<keyword evidence="2" id="KW-1185">Reference proteome</keyword>
<dbReference type="EMBL" id="CAUYUE010000016">
    <property type="protein sequence ID" value="CAK0787143.1"/>
    <property type="molecule type" value="Genomic_DNA"/>
</dbReference>
<name>A0AAV1III3_9CHLO</name>
<dbReference type="Gene3D" id="3.10.20.30">
    <property type="match status" value="1"/>
</dbReference>
<dbReference type="InterPro" id="IPR012675">
    <property type="entry name" value="Beta-grasp_dom_sf"/>
</dbReference>
<gene>
    <name evidence="1" type="ORF">CVIRNUC_010359</name>
</gene>
<evidence type="ECO:0000313" key="1">
    <source>
        <dbReference type="EMBL" id="CAK0787143.1"/>
    </source>
</evidence>